<dbReference type="GO" id="GO:0000030">
    <property type="term" value="F:mannosyltransferase activity"/>
    <property type="evidence" value="ECO:0007669"/>
    <property type="project" value="TreeGrafter"/>
</dbReference>
<keyword evidence="1" id="KW-1133">Transmembrane helix</keyword>
<proteinExistence type="predicted"/>
<dbReference type="InParanoid" id="C5DCV2"/>
<sequence length="185" mass="20822">MRIVPFFAALAFYICFSLANTESIVFKVPDTFSPAPQPIADENEPLISLEGTNRALKTFDAPVDSQFDIELRDLSPGDTFFAKICWTAVDPIDITSLGYSIKPDYTARGGHWQDAPLRFFLSFEAKSNSYPLFSKPTVPINISVSAMRMGVPVDLHATIIFMTLLTGLIFIINRHYKLYNRFKNV</sequence>
<evidence type="ECO:0000256" key="1">
    <source>
        <dbReference type="SAM" id="Phobius"/>
    </source>
</evidence>
<dbReference type="Pfam" id="PF10333">
    <property type="entry name" value="Pga1"/>
    <property type="match status" value="1"/>
</dbReference>
<dbReference type="HOGENOM" id="CLU_116423_0_0_1"/>
<dbReference type="PANTHER" id="PTHR28022">
    <property type="entry name" value="GPI MANNOSYLTRANSFERASE 2 SUBUNIT PGA1"/>
    <property type="match status" value="1"/>
</dbReference>
<accession>C5DCV2</accession>
<feature type="transmembrane region" description="Helical" evidence="1">
    <location>
        <begin position="155"/>
        <end position="173"/>
    </location>
</feature>
<name>C5DCV2_LACTC</name>
<dbReference type="InterPro" id="IPR019433">
    <property type="entry name" value="GPI_ManTrfase_II_coact_Pga1"/>
</dbReference>
<dbReference type="eggNOG" id="ENOG502S2MY">
    <property type="taxonomic scope" value="Eukaryota"/>
</dbReference>
<dbReference type="FunCoup" id="C5DCV2">
    <property type="interactions" value="24"/>
</dbReference>
<gene>
    <name evidence="3" type="ordered locus">KLTH0B06050g</name>
</gene>
<dbReference type="AlphaFoldDB" id="C5DCV2"/>
<dbReference type="OrthoDB" id="4036106at2759"/>
<dbReference type="KEGG" id="lth:KLTH0B06050g"/>
<dbReference type="GO" id="GO:0006506">
    <property type="term" value="P:GPI anchor biosynthetic process"/>
    <property type="evidence" value="ECO:0007669"/>
    <property type="project" value="TreeGrafter"/>
</dbReference>
<evidence type="ECO:0000256" key="2">
    <source>
        <dbReference type="SAM" id="SignalP"/>
    </source>
</evidence>
<keyword evidence="1" id="KW-0472">Membrane</keyword>
<dbReference type="EMBL" id="CU928166">
    <property type="protein sequence ID" value="CAR21613.1"/>
    <property type="molecule type" value="Genomic_DNA"/>
</dbReference>
<keyword evidence="2" id="KW-0732">Signal</keyword>
<organism evidence="3 4">
    <name type="scientific">Lachancea thermotolerans (strain ATCC 56472 / CBS 6340 / NRRL Y-8284)</name>
    <name type="common">Yeast</name>
    <name type="synonym">Kluyveromyces thermotolerans</name>
    <dbReference type="NCBI Taxonomy" id="559295"/>
    <lineage>
        <taxon>Eukaryota</taxon>
        <taxon>Fungi</taxon>
        <taxon>Dikarya</taxon>
        <taxon>Ascomycota</taxon>
        <taxon>Saccharomycotina</taxon>
        <taxon>Saccharomycetes</taxon>
        <taxon>Saccharomycetales</taxon>
        <taxon>Saccharomycetaceae</taxon>
        <taxon>Lachancea</taxon>
    </lineage>
</organism>
<dbReference type="OMA" id="YQIKICW"/>
<feature type="signal peptide" evidence="2">
    <location>
        <begin position="1"/>
        <end position="19"/>
    </location>
</feature>
<dbReference type="RefSeq" id="XP_002552051.1">
    <property type="nucleotide sequence ID" value="XM_002552005.1"/>
</dbReference>
<dbReference type="GO" id="GO:0005789">
    <property type="term" value="C:endoplasmic reticulum membrane"/>
    <property type="evidence" value="ECO:0007669"/>
    <property type="project" value="TreeGrafter"/>
</dbReference>
<evidence type="ECO:0000313" key="4">
    <source>
        <dbReference type="Proteomes" id="UP000002036"/>
    </source>
</evidence>
<dbReference type="PANTHER" id="PTHR28022:SF1">
    <property type="entry name" value="GPI MANNOSYLTRANSFERASE 2 SUBUNIT PGA1"/>
    <property type="match status" value="1"/>
</dbReference>
<protein>
    <submittedName>
        <fullName evidence="3">KLTH0B06050p</fullName>
    </submittedName>
</protein>
<keyword evidence="1" id="KW-0812">Transmembrane</keyword>
<dbReference type="GO" id="GO:0031501">
    <property type="term" value="C:mannosyltransferase complex"/>
    <property type="evidence" value="ECO:0007669"/>
    <property type="project" value="TreeGrafter"/>
</dbReference>
<dbReference type="GeneID" id="8290890"/>
<feature type="chain" id="PRO_5002950420" evidence="2">
    <location>
        <begin position="20"/>
        <end position="185"/>
    </location>
</feature>
<reference evidence="3 4" key="1">
    <citation type="journal article" date="2009" name="Genome Res.">
        <title>Comparative genomics of protoploid Saccharomycetaceae.</title>
        <authorList>
            <consortium name="The Genolevures Consortium"/>
            <person name="Souciet J.-L."/>
            <person name="Dujon B."/>
            <person name="Gaillardin C."/>
            <person name="Johnston M."/>
            <person name="Baret P.V."/>
            <person name="Cliften P."/>
            <person name="Sherman D.J."/>
            <person name="Weissenbach J."/>
            <person name="Westhof E."/>
            <person name="Wincker P."/>
            <person name="Jubin C."/>
            <person name="Poulain J."/>
            <person name="Barbe V."/>
            <person name="Segurens B."/>
            <person name="Artiguenave F."/>
            <person name="Anthouard V."/>
            <person name="Vacherie B."/>
            <person name="Val M.-E."/>
            <person name="Fulton R.S."/>
            <person name="Minx P."/>
            <person name="Wilson R."/>
            <person name="Durrens P."/>
            <person name="Jean G."/>
            <person name="Marck C."/>
            <person name="Martin T."/>
            <person name="Nikolski M."/>
            <person name="Rolland T."/>
            <person name="Seret M.-L."/>
            <person name="Casaregola S."/>
            <person name="Despons L."/>
            <person name="Fairhead C."/>
            <person name="Fischer G."/>
            <person name="Lafontaine I."/>
            <person name="Leh V."/>
            <person name="Lemaire M."/>
            <person name="de Montigny J."/>
            <person name="Neuveglise C."/>
            <person name="Thierry A."/>
            <person name="Blanc-Lenfle I."/>
            <person name="Bleykasten C."/>
            <person name="Diffels J."/>
            <person name="Fritsch E."/>
            <person name="Frangeul L."/>
            <person name="Goeffon A."/>
            <person name="Jauniaux N."/>
            <person name="Kachouri-Lafond R."/>
            <person name="Payen C."/>
            <person name="Potier S."/>
            <person name="Pribylova L."/>
            <person name="Ozanne C."/>
            <person name="Richard G.-F."/>
            <person name="Sacerdot C."/>
            <person name="Straub M.-L."/>
            <person name="Talla E."/>
        </authorList>
    </citation>
    <scope>NUCLEOTIDE SEQUENCE [LARGE SCALE GENOMIC DNA]</scope>
    <source>
        <strain evidence="4">ATCC 56472 / CBS 6340 / NRRL Y-8284</strain>
    </source>
</reference>
<keyword evidence="4" id="KW-1185">Reference proteome</keyword>
<evidence type="ECO:0000313" key="3">
    <source>
        <dbReference type="EMBL" id="CAR21613.1"/>
    </source>
</evidence>
<dbReference type="Proteomes" id="UP000002036">
    <property type="component" value="Chromosome B"/>
</dbReference>